<dbReference type="Proteomes" id="UP001590950">
    <property type="component" value="Unassembled WGS sequence"/>
</dbReference>
<sequence length="199" mass="22220">MYYPQSKRANGNDLHLPADEPCSATHVISVYPNLLSLPALQSTPLHLNSIQVPQPTGAHSSSRSSPRPNHIMPSHQRQTVDALIRAYNTANIATIRTLFTKSCVFRKLPKSLSIKPYNYDVFIEHTRNSLEQFTQYQVIANEITEDTQAGRIVVRQITTTGTPGVAASFLQETIWTFSFDEAGAKVVELTEFMGREPGY</sequence>
<dbReference type="SUPFAM" id="SSF54427">
    <property type="entry name" value="NTF2-like"/>
    <property type="match status" value="1"/>
</dbReference>
<gene>
    <name evidence="2" type="ORF">N7G274_004514</name>
</gene>
<evidence type="ECO:0008006" key="4">
    <source>
        <dbReference type="Google" id="ProtNLM"/>
    </source>
</evidence>
<dbReference type="InterPro" id="IPR032710">
    <property type="entry name" value="NTF2-like_dom_sf"/>
</dbReference>
<evidence type="ECO:0000313" key="3">
    <source>
        <dbReference type="Proteomes" id="UP001590950"/>
    </source>
</evidence>
<organism evidence="2 3">
    <name type="scientific">Stereocaulon virgatum</name>
    <dbReference type="NCBI Taxonomy" id="373712"/>
    <lineage>
        <taxon>Eukaryota</taxon>
        <taxon>Fungi</taxon>
        <taxon>Dikarya</taxon>
        <taxon>Ascomycota</taxon>
        <taxon>Pezizomycotina</taxon>
        <taxon>Lecanoromycetes</taxon>
        <taxon>OSLEUM clade</taxon>
        <taxon>Lecanoromycetidae</taxon>
        <taxon>Lecanorales</taxon>
        <taxon>Lecanorineae</taxon>
        <taxon>Stereocaulaceae</taxon>
        <taxon>Stereocaulon</taxon>
    </lineage>
</organism>
<evidence type="ECO:0000256" key="1">
    <source>
        <dbReference type="SAM" id="MobiDB-lite"/>
    </source>
</evidence>
<reference evidence="2 3" key="1">
    <citation type="submission" date="2024-09" db="EMBL/GenBank/DDBJ databases">
        <title>Rethinking Asexuality: The Enigmatic Case of Functional Sexual Genes in Lepraria (Stereocaulaceae).</title>
        <authorList>
            <person name="Doellman M."/>
            <person name="Sun Y."/>
            <person name="Barcenas-Pena A."/>
            <person name="Lumbsch H.T."/>
            <person name="Grewe F."/>
        </authorList>
    </citation>
    <scope>NUCLEOTIDE SEQUENCE [LARGE SCALE GENOMIC DNA]</scope>
    <source>
        <strain evidence="2 3">Mercado 3170</strain>
    </source>
</reference>
<name>A0ABR4AAG2_9LECA</name>
<comment type="caution">
    <text evidence="2">The sequence shown here is derived from an EMBL/GenBank/DDBJ whole genome shotgun (WGS) entry which is preliminary data.</text>
</comment>
<feature type="compositionally biased region" description="Polar residues" evidence="1">
    <location>
        <begin position="49"/>
        <end position="59"/>
    </location>
</feature>
<accession>A0ABR4AAG2</accession>
<dbReference type="EMBL" id="JBEFKJ010000013">
    <property type="protein sequence ID" value="KAL2042755.1"/>
    <property type="molecule type" value="Genomic_DNA"/>
</dbReference>
<proteinExistence type="predicted"/>
<dbReference type="Gene3D" id="3.10.450.50">
    <property type="match status" value="1"/>
</dbReference>
<protein>
    <recommendedName>
        <fullName evidence="4">SnoaL-like domain-containing protein</fullName>
    </recommendedName>
</protein>
<evidence type="ECO:0000313" key="2">
    <source>
        <dbReference type="EMBL" id="KAL2042755.1"/>
    </source>
</evidence>
<feature type="region of interest" description="Disordered" evidence="1">
    <location>
        <begin position="49"/>
        <end position="75"/>
    </location>
</feature>
<keyword evidence="3" id="KW-1185">Reference proteome</keyword>